<evidence type="ECO:0000313" key="6">
    <source>
        <dbReference type="EMBL" id="RFU95829.1"/>
    </source>
</evidence>
<keyword evidence="2" id="KW-0479">Metal-binding</keyword>
<reference evidence="7" key="1">
    <citation type="submission" date="2018-08" db="EMBL/GenBank/DDBJ databases">
        <authorList>
            <person name="Grouzdev D.S."/>
            <person name="Krutkina M.S."/>
        </authorList>
    </citation>
    <scope>NUCLEOTIDE SEQUENCE [LARGE SCALE GENOMIC DNA]</scope>
    <source>
        <strain evidence="7">4-11</strain>
    </source>
</reference>
<dbReference type="Pfam" id="PF12419">
    <property type="entry name" value="DUF3670"/>
    <property type="match status" value="1"/>
</dbReference>
<dbReference type="Gene3D" id="3.40.50.10810">
    <property type="entry name" value="Tandem AAA-ATPase domain"/>
    <property type="match status" value="1"/>
</dbReference>
<dbReference type="GO" id="GO:0008270">
    <property type="term" value="F:zinc ion binding"/>
    <property type="evidence" value="ECO:0007669"/>
    <property type="project" value="UniProtKB-KW"/>
</dbReference>
<keyword evidence="6" id="KW-0347">Helicase</keyword>
<reference evidence="6 7" key="2">
    <citation type="submission" date="2018-09" db="EMBL/GenBank/DDBJ databases">
        <title>Genome of Sphaerochaeta halotolerans strain 4-11.</title>
        <authorList>
            <person name="Nazina T.N."/>
            <person name="Sokolova D.S."/>
        </authorList>
    </citation>
    <scope>NUCLEOTIDE SEQUENCE [LARGE SCALE GENOMIC DNA]</scope>
    <source>
        <strain evidence="6 7">4-11</strain>
    </source>
</reference>
<evidence type="ECO:0000256" key="2">
    <source>
        <dbReference type="PROSITE-ProRule" id="PRU00325"/>
    </source>
</evidence>
<dbReference type="GO" id="GO:0005524">
    <property type="term" value="F:ATP binding"/>
    <property type="evidence" value="ECO:0007669"/>
    <property type="project" value="InterPro"/>
</dbReference>
<dbReference type="PROSITE" id="PS51192">
    <property type="entry name" value="HELICASE_ATP_BIND_1"/>
    <property type="match status" value="1"/>
</dbReference>
<dbReference type="InterPro" id="IPR027417">
    <property type="entry name" value="P-loop_NTPase"/>
</dbReference>
<evidence type="ECO:0000259" key="5">
    <source>
        <dbReference type="PROSITE" id="PS51194"/>
    </source>
</evidence>
<dbReference type="AlphaFoldDB" id="A0A372MJ84"/>
<keyword evidence="6" id="KW-0067">ATP-binding</keyword>
<keyword evidence="6" id="KW-0547">Nucleotide-binding</keyword>
<dbReference type="InterPro" id="IPR022138">
    <property type="entry name" value="DUF3670"/>
</dbReference>
<dbReference type="SMART" id="SM00490">
    <property type="entry name" value="HELICc"/>
    <property type="match status" value="1"/>
</dbReference>
<dbReference type="RefSeq" id="WP_117329228.1">
    <property type="nucleotide sequence ID" value="NZ_QUWK01000002.1"/>
</dbReference>
<dbReference type="SMART" id="SM00487">
    <property type="entry name" value="DEXDc"/>
    <property type="match status" value="1"/>
</dbReference>
<dbReference type="InterPro" id="IPR038718">
    <property type="entry name" value="SNF2-like_sf"/>
</dbReference>
<dbReference type="InterPro" id="IPR007527">
    <property type="entry name" value="Znf_SWIM"/>
</dbReference>
<keyword evidence="7" id="KW-1185">Reference proteome</keyword>
<dbReference type="Gene3D" id="3.40.50.300">
    <property type="entry name" value="P-loop containing nucleotide triphosphate hydrolases"/>
    <property type="match status" value="1"/>
</dbReference>
<dbReference type="SUPFAM" id="SSF52540">
    <property type="entry name" value="P-loop containing nucleoside triphosphate hydrolases"/>
    <property type="match status" value="2"/>
</dbReference>
<dbReference type="OrthoDB" id="9814088at2"/>
<keyword evidence="1" id="KW-0378">Hydrolase</keyword>
<dbReference type="GO" id="GO:0016787">
    <property type="term" value="F:hydrolase activity"/>
    <property type="evidence" value="ECO:0007669"/>
    <property type="project" value="UniProtKB-KW"/>
</dbReference>
<proteinExistence type="predicted"/>
<dbReference type="CDD" id="cd18012">
    <property type="entry name" value="DEXQc_arch_SWI2_SNF2"/>
    <property type="match status" value="1"/>
</dbReference>
<evidence type="ECO:0000259" key="4">
    <source>
        <dbReference type="PROSITE" id="PS51192"/>
    </source>
</evidence>
<evidence type="ECO:0000259" key="3">
    <source>
        <dbReference type="PROSITE" id="PS50966"/>
    </source>
</evidence>
<organism evidence="6 7">
    <name type="scientific">Sphaerochaeta halotolerans</name>
    <dbReference type="NCBI Taxonomy" id="2293840"/>
    <lineage>
        <taxon>Bacteria</taxon>
        <taxon>Pseudomonadati</taxon>
        <taxon>Spirochaetota</taxon>
        <taxon>Spirochaetia</taxon>
        <taxon>Spirochaetales</taxon>
        <taxon>Sphaerochaetaceae</taxon>
        <taxon>Sphaerochaeta</taxon>
    </lineage>
</organism>
<evidence type="ECO:0000313" key="7">
    <source>
        <dbReference type="Proteomes" id="UP000264002"/>
    </source>
</evidence>
<name>A0A372MJ84_9SPIR</name>
<protein>
    <submittedName>
        <fullName evidence="6">Helicase SNF2</fullName>
    </submittedName>
</protein>
<dbReference type="PANTHER" id="PTHR10799">
    <property type="entry name" value="SNF2/RAD54 HELICASE FAMILY"/>
    <property type="match status" value="1"/>
</dbReference>
<keyword evidence="2" id="KW-0863">Zinc-finger</keyword>
<dbReference type="InterPro" id="IPR001650">
    <property type="entry name" value="Helicase_C-like"/>
</dbReference>
<dbReference type="CDD" id="cd18793">
    <property type="entry name" value="SF2_C_SNF"/>
    <property type="match status" value="1"/>
</dbReference>
<sequence>MKGINTPGQAMDSGGVASFSTPRNGVSNLAFSCKAILNITHSMHHWNVLNHENDWIIFPVYCIIERMAYTEYGNTWWGNRWLDALTEIDYSNRLPRGKRYARNGSVRSITIDKGKVTARVQGTRPTPYKVAIGIHQYTTEDNMKLISLIKENPYYLGSLQTGELPPEIEQECQDIGIMLFPRSWKDLSMQCSCPDWAVPCKHLAAVIYMIANEIDKDPFLVFRLHGLDVESLFQNAEGIAEEQIPTLDSLTENTWQSSSSGEGEPDLQLVPDMKPVLERVLTDSPLFAPQCNFKRDYLSFITNLAKNTTTFVNQMEIPQQTPSILYDECSIIYQGKKVHGVLKQGKNKLSFSSEEMDECLSYLQSFPIGSTEEYPPVLALLLFTHNFALRLLQTHGAIPSLLALGKEQYVLRWIPAYFNPEVKAITDFLASRLQDRDLVFIDTRPADKLQQIFLLVSLFVRSYSKLLGDATKLPETDEHALFFAGALYECRTLAQRGNPLAIHHWLGRLMLSTRSHRPVLWMQEKGNDTYLCNIQVQKAEEAPIALSSFLSKHTETAAILQDLSYLGTYFRPIQKALRARGVATVSGDEFLDAWFNALPALKALGVSMIIPRSLQKTLSPRVSVRMSTSGESTAERFLSLQDLLDVSWTIVLGDDSIDPETLQTMMDQGRKYVAFKDQYVVLDKKEIEKINRRLEKTIKLSALDLLKVNLLGTYDEQPVIMEDGVKELFNSLLHIAPTPIPSELKTTLRPYQERGYQWLIHNHAIGLGSLLADDMGLGKTVQVIAFLVALKNKNIITPKKPVLIVVPASLMTNWEHEISRFAPALTTFVYHGQNRQLEKGSDCIITTYATVRRDTELLQKTRFSVTILDEAQAIKNRDSAQAKSVAKLKSDHTIAMTGTPVENRLLDYWSIIDCVMKGYLGNQSSFKTHFAIPIERYHDQAALKAFRSLTAPLMLRRVKTDTSIINDLPEKLVLERYATLSLEQKVLYKEIVKQTEKTLEEAEGIAKKGAVFKLMTALKQVCCHPALYCDTSKKELENSGKATLLMDLLESIHQRNEKVLVFTQYAQMGFLLQDLVKEPFSLDAPFLHGGSTRAQRDAMVEQFQSDPECWLMILSIRAGGTGLNLTAASHVIHYDLWWNPAVENQATDRAFRIGQDKQVTVHRLITEGTFEERINEMLTSKKDLADSVIATGENWITELSATQLKNLIALRESHT</sequence>
<dbReference type="GO" id="GO:0004386">
    <property type="term" value="F:helicase activity"/>
    <property type="evidence" value="ECO:0007669"/>
    <property type="project" value="UniProtKB-KW"/>
</dbReference>
<gene>
    <name evidence="6" type="ORF">DYP60_02155</name>
</gene>
<dbReference type="InterPro" id="IPR000330">
    <property type="entry name" value="SNF2_N"/>
</dbReference>
<dbReference type="Pfam" id="PF00176">
    <property type="entry name" value="SNF2-rel_dom"/>
    <property type="match status" value="1"/>
</dbReference>
<dbReference type="Pfam" id="PF04434">
    <property type="entry name" value="SWIM"/>
    <property type="match status" value="1"/>
</dbReference>
<dbReference type="Proteomes" id="UP000264002">
    <property type="component" value="Unassembled WGS sequence"/>
</dbReference>
<feature type="domain" description="Helicase ATP-binding" evidence="4">
    <location>
        <begin position="760"/>
        <end position="918"/>
    </location>
</feature>
<dbReference type="PROSITE" id="PS50966">
    <property type="entry name" value="ZF_SWIM"/>
    <property type="match status" value="1"/>
</dbReference>
<dbReference type="Pfam" id="PF00271">
    <property type="entry name" value="Helicase_C"/>
    <property type="match status" value="1"/>
</dbReference>
<dbReference type="InterPro" id="IPR014001">
    <property type="entry name" value="Helicase_ATP-bd"/>
</dbReference>
<dbReference type="EMBL" id="QUWK01000002">
    <property type="protein sequence ID" value="RFU95829.1"/>
    <property type="molecule type" value="Genomic_DNA"/>
</dbReference>
<evidence type="ECO:0000256" key="1">
    <source>
        <dbReference type="ARBA" id="ARBA00022801"/>
    </source>
</evidence>
<comment type="caution">
    <text evidence="6">The sequence shown here is derived from an EMBL/GenBank/DDBJ whole genome shotgun (WGS) entry which is preliminary data.</text>
</comment>
<dbReference type="FunFam" id="3.40.50.300:FF:000533">
    <property type="entry name" value="Helicase, Snf2 family"/>
    <property type="match status" value="1"/>
</dbReference>
<accession>A0A372MJ84</accession>
<dbReference type="InterPro" id="IPR049730">
    <property type="entry name" value="SNF2/RAD54-like_C"/>
</dbReference>
<feature type="domain" description="Helicase C-terminal" evidence="5">
    <location>
        <begin position="1044"/>
        <end position="1200"/>
    </location>
</feature>
<keyword evidence="2" id="KW-0862">Zinc</keyword>
<feature type="domain" description="SWIM-type" evidence="3">
    <location>
        <begin position="176"/>
        <end position="211"/>
    </location>
</feature>
<dbReference type="PROSITE" id="PS51194">
    <property type="entry name" value="HELICASE_CTER"/>
    <property type="match status" value="1"/>
</dbReference>